<reference evidence="7 8" key="1">
    <citation type="submission" date="2014-10" db="EMBL/GenBank/DDBJ databases">
        <title>Pedobacter Kyungheensis.</title>
        <authorList>
            <person name="Anderson B.M."/>
            <person name="Newman J.D."/>
        </authorList>
    </citation>
    <scope>NUCLEOTIDE SEQUENCE [LARGE SCALE GENOMIC DNA]</scope>
    <source>
        <strain evidence="7 8">KACC 16221</strain>
    </source>
</reference>
<evidence type="ECO:0000259" key="6">
    <source>
        <dbReference type="Pfam" id="PF08281"/>
    </source>
</evidence>
<dbReference type="InterPro" id="IPR014327">
    <property type="entry name" value="RNA_pol_sigma70_bacteroid"/>
</dbReference>
<protein>
    <submittedName>
        <fullName evidence="7">Uncharacterized protein</fullName>
    </submittedName>
</protein>
<dbReference type="InterPro" id="IPR036388">
    <property type="entry name" value="WH-like_DNA-bd_sf"/>
</dbReference>
<dbReference type="NCBIfam" id="TIGR02985">
    <property type="entry name" value="Sig70_bacteroi1"/>
    <property type="match status" value="1"/>
</dbReference>
<dbReference type="InterPro" id="IPR013249">
    <property type="entry name" value="RNA_pol_sigma70_r4_t2"/>
</dbReference>
<proteinExistence type="inferred from homology"/>
<dbReference type="InterPro" id="IPR007627">
    <property type="entry name" value="RNA_pol_sigma70_r2"/>
</dbReference>
<accession>A0A0C1CYI7</accession>
<dbReference type="SUPFAM" id="SSF88659">
    <property type="entry name" value="Sigma3 and sigma4 domains of RNA polymerase sigma factors"/>
    <property type="match status" value="1"/>
</dbReference>
<dbReference type="OrthoDB" id="659361at2"/>
<comment type="caution">
    <text evidence="7">The sequence shown here is derived from an EMBL/GenBank/DDBJ whole genome shotgun (WGS) entry which is preliminary data.</text>
</comment>
<evidence type="ECO:0000256" key="1">
    <source>
        <dbReference type="ARBA" id="ARBA00010641"/>
    </source>
</evidence>
<dbReference type="Proteomes" id="UP000031246">
    <property type="component" value="Unassembled WGS sequence"/>
</dbReference>
<dbReference type="InterPro" id="IPR014284">
    <property type="entry name" value="RNA_pol_sigma-70_dom"/>
</dbReference>
<dbReference type="InterPro" id="IPR013324">
    <property type="entry name" value="RNA_pol_sigma_r3/r4-like"/>
</dbReference>
<keyword evidence="8" id="KW-1185">Reference proteome</keyword>
<keyword evidence="4" id="KW-0804">Transcription</keyword>
<evidence type="ECO:0000256" key="4">
    <source>
        <dbReference type="ARBA" id="ARBA00023163"/>
    </source>
</evidence>
<keyword evidence="3" id="KW-0731">Sigma factor</keyword>
<dbReference type="InterPro" id="IPR013325">
    <property type="entry name" value="RNA_pol_sigma_r2"/>
</dbReference>
<dbReference type="Pfam" id="PF08281">
    <property type="entry name" value="Sigma70_r4_2"/>
    <property type="match status" value="1"/>
</dbReference>
<dbReference type="InterPro" id="IPR039425">
    <property type="entry name" value="RNA_pol_sigma-70-like"/>
</dbReference>
<gene>
    <name evidence="7" type="ORF">OC25_25165</name>
</gene>
<feature type="domain" description="RNA polymerase sigma-70 region 2" evidence="5">
    <location>
        <begin position="23"/>
        <end position="89"/>
    </location>
</feature>
<dbReference type="Pfam" id="PF04542">
    <property type="entry name" value="Sigma70_r2"/>
    <property type="match status" value="1"/>
</dbReference>
<feature type="domain" description="RNA polymerase sigma factor 70 region 4 type 2" evidence="6">
    <location>
        <begin position="120"/>
        <end position="172"/>
    </location>
</feature>
<dbReference type="NCBIfam" id="TIGR02937">
    <property type="entry name" value="sigma70-ECF"/>
    <property type="match status" value="1"/>
</dbReference>
<dbReference type="AlphaFoldDB" id="A0A0C1CYI7"/>
<organism evidence="7 8">
    <name type="scientific">Pedobacter kyungheensis</name>
    <dbReference type="NCBI Taxonomy" id="1069985"/>
    <lineage>
        <taxon>Bacteria</taxon>
        <taxon>Pseudomonadati</taxon>
        <taxon>Bacteroidota</taxon>
        <taxon>Sphingobacteriia</taxon>
        <taxon>Sphingobacteriales</taxon>
        <taxon>Sphingobacteriaceae</taxon>
        <taxon>Pedobacter</taxon>
    </lineage>
</organism>
<dbReference type="GO" id="GO:0016987">
    <property type="term" value="F:sigma factor activity"/>
    <property type="evidence" value="ECO:0007669"/>
    <property type="project" value="UniProtKB-KW"/>
</dbReference>
<sequence>MDIIALQHKIALMRDETAYKKLFLHFYSGLLRFSITYVKQKEIAEEIVSDVLLKVWTMEKALLDVSNAKVYLFCAVKNSSINFLVKNRKYTTWDIDQVAPSSLVELSTPMESMLDAELKEKIEKCVKALSPKCRMAFMLNRQDGLSYREVAEIMEISLNTVDRHLQLAQQKLGAALSVYLDR</sequence>
<comment type="similarity">
    <text evidence="1">Belongs to the sigma-70 factor family. ECF subfamily.</text>
</comment>
<keyword evidence="2" id="KW-0805">Transcription regulation</keyword>
<dbReference type="GO" id="GO:0006352">
    <property type="term" value="P:DNA-templated transcription initiation"/>
    <property type="evidence" value="ECO:0007669"/>
    <property type="project" value="InterPro"/>
</dbReference>
<evidence type="ECO:0000313" key="7">
    <source>
        <dbReference type="EMBL" id="KIA89476.1"/>
    </source>
</evidence>
<dbReference type="PANTHER" id="PTHR43133:SF46">
    <property type="entry name" value="RNA POLYMERASE SIGMA-70 FACTOR ECF SUBFAMILY"/>
    <property type="match status" value="1"/>
</dbReference>
<dbReference type="SUPFAM" id="SSF88946">
    <property type="entry name" value="Sigma2 domain of RNA polymerase sigma factors"/>
    <property type="match status" value="1"/>
</dbReference>
<dbReference type="Gene3D" id="1.10.1740.10">
    <property type="match status" value="1"/>
</dbReference>
<evidence type="ECO:0000313" key="8">
    <source>
        <dbReference type="Proteomes" id="UP000031246"/>
    </source>
</evidence>
<evidence type="ECO:0000256" key="3">
    <source>
        <dbReference type="ARBA" id="ARBA00023082"/>
    </source>
</evidence>
<dbReference type="GO" id="GO:0003677">
    <property type="term" value="F:DNA binding"/>
    <property type="evidence" value="ECO:0007669"/>
    <property type="project" value="InterPro"/>
</dbReference>
<dbReference type="PANTHER" id="PTHR43133">
    <property type="entry name" value="RNA POLYMERASE ECF-TYPE SIGMA FACTO"/>
    <property type="match status" value="1"/>
</dbReference>
<evidence type="ECO:0000259" key="5">
    <source>
        <dbReference type="Pfam" id="PF04542"/>
    </source>
</evidence>
<dbReference type="Gene3D" id="1.10.10.10">
    <property type="entry name" value="Winged helix-like DNA-binding domain superfamily/Winged helix DNA-binding domain"/>
    <property type="match status" value="1"/>
</dbReference>
<name>A0A0C1CYI7_9SPHI</name>
<dbReference type="EMBL" id="JSYN01000043">
    <property type="protein sequence ID" value="KIA89476.1"/>
    <property type="molecule type" value="Genomic_DNA"/>
</dbReference>
<evidence type="ECO:0000256" key="2">
    <source>
        <dbReference type="ARBA" id="ARBA00023015"/>
    </source>
</evidence>